<feature type="compositionally biased region" description="Polar residues" evidence="7">
    <location>
        <begin position="742"/>
        <end position="751"/>
    </location>
</feature>
<dbReference type="EMBL" id="HE576755">
    <property type="protein sequence ID" value="CCC69984.1"/>
    <property type="molecule type" value="Genomic_DNA"/>
</dbReference>
<dbReference type="GO" id="GO:0030148">
    <property type="term" value="P:sphingolipid biosynthetic process"/>
    <property type="evidence" value="ECO:0007669"/>
    <property type="project" value="EnsemblFungi"/>
</dbReference>
<dbReference type="InterPro" id="IPR040241">
    <property type="entry name" value="TRP_Flc/Pkd2-like"/>
</dbReference>
<keyword evidence="6 8" id="KW-0472">Membrane</keyword>
<evidence type="ECO:0000256" key="9">
    <source>
        <dbReference type="SAM" id="SignalP"/>
    </source>
</evidence>
<feature type="transmembrane region" description="Helical" evidence="8">
    <location>
        <begin position="494"/>
        <end position="512"/>
    </location>
</feature>
<gene>
    <name evidence="11" type="primary">NCAS0D04030</name>
    <name evidence="11" type="ordered locus">NCAS_0D04030</name>
</gene>
<dbReference type="KEGG" id="ncs:NCAS_0D04030"/>
<organism evidence="11 12">
    <name type="scientific">Naumovozyma castellii</name>
    <name type="common">Yeast</name>
    <name type="synonym">Saccharomyces castellii</name>
    <dbReference type="NCBI Taxonomy" id="27288"/>
    <lineage>
        <taxon>Eukaryota</taxon>
        <taxon>Fungi</taxon>
        <taxon>Dikarya</taxon>
        <taxon>Ascomycota</taxon>
        <taxon>Saccharomycotina</taxon>
        <taxon>Saccharomycetes</taxon>
        <taxon>Saccharomycetales</taxon>
        <taxon>Saccharomycetaceae</taxon>
        <taxon>Naumovozyma</taxon>
    </lineage>
</organism>
<evidence type="ECO:0000256" key="7">
    <source>
        <dbReference type="SAM" id="MobiDB-lite"/>
    </source>
</evidence>
<feature type="transmembrane region" description="Helical" evidence="8">
    <location>
        <begin position="468"/>
        <end position="488"/>
    </location>
</feature>
<feature type="transmembrane region" description="Helical" evidence="8">
    <location>
        <begin position="524"/>
        <end position="543"/>
    </location>
</feature>
<comment type="similarity">
    <text evidence="2">Belongs to the transient receptor potential (TRP) ion channel family.</text>
</comment>
<feature type="transmembrane region" description="Helical" evidence="8">
    <location>
        <begin position="379"/>
        <end position="398"/>
    </location>
</feature>
<keyword evidence="5 8" id="KW-1133">Transmembrane helix</keyword>
<dbReference type="eggNOG" id="ENOG502QSVZ">
    <property type="taxonomic scope" value="Eukaryota"/>
</dbReference>
<dbReference type="OMA" id="FKVFQRA"/>
<feature type="transmembrane region" description="Helical" evidence="8">
    <location>
        <begin position="404"/>
        <end position="426"/>
    </location>
</feature>
<dbReference type="Pfam" id="PF14558">
    <property type="entry name" value="TRP_N"/>
    <property type="match status" value="1"/>
</dbReference>
<dbReference type="GO" id="GO:0009272">
    <property type="term" value="P:fungal-type cell wall biogenesis"/>
    <property type="evidence" value="ECO:0007669"/>
    <property type="project" value="TreeGrafter"/>
</dbReference>
<proteinExistence type="inferred from homology"/>
<dbReference type="FunCoup" id="G0VEJ3">
    <property type="interactions" value="24"/>
</dbReference>
<dbReference type="GO" id="GO:0055085">
    <property type="term" value="P:transmembrane transport"/>
    <property type="evidence" value="ECO:0007669"/>
    <property type="project" value="TreeGrafter"/>
</dbReference>
<dbReference type="HOGENOM" id="CLU_010226_0_0_1"/>
<feature type="transmembrane region" description="Helical" evidence="8">
    <location>
        <begin position="205"/>
        <end position="223"/>
    </location>
</feature>
<dbReference type="AlphaFoldDB" id="G0VEJ3"/>
<feature type="transmembrane region" description="Helical" evidence="8">
    <location>
        <begin position="173"/>
        <end position="193"/>
    </location>
</feature>
<evidence type="ECO:0000256" key="6">
    <source>
        <dbReference type="ARBA" id="ARBA00023136"/>
    </source>
</evidence>
<feature type="compositionally biased region" description="Polar residues" evidence="7">
    <location>
        <begin position="769"/>
        <end position="793"/>
    </location>
</feature>
<feature type="compositionally biased region" description="Low complexity" evidence="7">
    <location>
        <begin position="664"/>
        <end position="676"/>
    </location>
</feature>
<reference key="2">
    <citation type="submission" date="2011-08" db="EMBL/GenBank/DDBJ databases">
        <title>Genome sequence of Naumovozyma castellii.</title>
        <authorList>
            <person name="Gordon J.L."/>
            <person name="Armisen D."/>
            <person name="Proux-Wera E."/>
            <person name="OhEigeartaigh S.S."/>
            <person name="Byrne K.P."/>
            <person name="Wolfe K.H."/>
        </authorList>
    </citation>
    <scope>NUCLEOTIDE SEQUENCE</scope>
    <source>
        <strain>Type strain:CBS 4309</strain>
    </source>
</reference>
<keyword evidence="12" id="KW-1185">Reference proteome</keyword>
<dbReference type="OrthoDB" id="5212126at2759"/>
<protein>
    <recommendedName>
        <fullName evidence="10">ML-like domain-containing protein</fullName>
    </recommendedName>
</protein>
<sequence length="818" mass="92173">MKLISRSWCCLFTTILILISHTVSAKRKLVATSLVTCMDGSQLSANSFDVIFNPDDRSLHYTLDMTTQIDSYITADIDVYAYGFKIITKNVDLCNINWKQFCPVHPGAIQIDSIEYISKEYVDEIPGIAYNVPDIDAYAKIKVFNRDDKSQYLACIQIFFSNGKTVNQTGVKWATAVVAGIGLLLSAILSTFGNSIAASHISANTMSLFLYFQSVAVIGMLHVHRVPPIAAAWVENLVWSMGLIKINFMQRIFRWYVQSTGGTPTLYLTATTMSVLTQRSFEYLEQMEVFKRAVDVLYGNQNTLIFRGIKRLAYRMGIENTAVVCTGFTFFVLCGYVLAGFIIICKYSVELGIRLGWIHNKNKLLGFRTNWRIILKGSLLRYIYIGFVQLTILSLWEFTERDSAAVIVIACLFLILSIGLMLWAAYRTVYFARKSINIYNNPAALLYGDQYVLDKYGFFYTMFNAKHYWWNVLLLSYVFVKSLFVGLAQASGQTQALVIWIIDLFYFVAIIYYKPYLDKPTNILNILIATVTVVNSFLFLFFSDLFGQSYAVSAIMGWVFFILNAAFSFILLMMILAFTGLMIFSKNPDIRFKPAKDDRNSFQRNSINPDGMVDDKVANELLALGNVANSHKENWADQLNTNVNVEDTQIPNVDSYNEEHMGISSSTNDTSNLSSGDNEKLPLTSFPQKLLRKLSMKKNEKSKKNGSTDHLGLTKSENMSTDELSTEPTSRKPYPGIASHTRGASDSHNGLMTSFEREQDPFHLEEPNINENPFDDQNLQSASPSVSALNNKDGSLDTMPVSENVAKATNLFSDSTFL</sequence>
<keyword evidence="4 9" id="KW-0732">Signal</keyword>
<feature type="compositionally biased region" description="Polar residues" evidence="7">
    <location>
        <begin position="715"/>
        <end position="728"/>
    </location>
</feature>
<dbReference type="GO" id="GO:0016020">
    <property type="term" value="C:membrane"/>
    <property type="evidence" value="ECO:0007669"/>
    <property type="project" value="UniProtKB-SubCell"/>
</dbReference>
<feature type="transmembrane region" description="Helical" evidence="8">
    <location>
        <begin position="555"/>
        <end position="584"/>
    </location>
</feature>
<reference evidence="11 12" key="1">
    <citation type="journal article" date="2011" name="Proc. Natl. Acad. Sci. U.S.A.">
        <title>Evolutionary erosion of yeast sex chromosomes by mating-type switching accidents.</title>
        <authorList>
            <person name="Gordon J.L."/>
            <person name="Armisen D."/>
            <person name="Proux-Wera E."/>
            <person name="Oheigeartaigh S.S."/>
            <person name="Byrne K.P."/>
            <person name="Wolfe K.H."/>
        </authorList>
    </citation>
    <scope>NUCLEOTIDE SEQUENCE [LARGE SCALE GENOMIC DNA]</scope>
    <source>
        <strain evidence="12">ATCC 76901 / BCRC 22586 / CBS 4309 / NBRC 1992 / NRRL Y-12630</strain>
    </source>
</reference>
<dbReference type="Proteomes" id="UP000001640">
    <property type="component" value="Chromosome 4"/>
</dbReference>
<evidence type="ECO:0000256" key="1">
    <source>
        <dbReference type="ARBA" id="ARBA00004141"/>
    </source>
</evidence>
<evidence type="ECO:0000313" key="12">
    <source>
        <dbReference type="Proteomes" id="UP000001640"/>
    </source>
</evidence>
<dbReference type="InParanoid" id="G0VEJ3"/>
<feature type="compositionally biased region" description="Basic and acidic residues" evidence="7">
    <location>
        <begin position="697"/>
        <end position="707"/>
    </location>
</feature>
<dbReference type="GeneID" id="96903590"/>
<evidence type="ECO:0000313" key="11">
    <source>
        <dbReference type="EMBL" id="CCC69984.1"/>
    </source>
</evidence>
<comment type="subcellular location">
    <subcellularLocation>
        <location evidence="1">Membrane</location>
        <topology evidence="1">Multi-pass membrane protein</topology>
    </subcellularLocation>
</comment>
<dbReference type="Pfam" id="PF06011">
    <property type="entry name" value="TRP"/>
    <property type="match status" value="1"/>
</dbReference>
<dbReference type="InterPro" id="IPR032800">
    <property type="entry name" value="TRP_N"/>
</dbReference>
<evidence type="ECO:0000256" key="2">
    <source>
        <dbReference type="ARBA" id="ARBA00010642"/>
    </source>
</evidence>
<dbReference type="PANTHER" id="PTHR31145">
    <property type="entry name" value="INTEGRAL MEMBRANE PROTEIN (AFU_ORTHOLOGUE AFUA_7G01610)"/>
    <property type="match status" value="1"/>
</dbReference>
<keyword evidence="3 8" id="KW-0812">Transmembrane</keyword>
<dbReference type="SMART" id="SM01320">
    <property type="entry name" value="TRP_N"/>
    <property type="match status" value="1"/>
</dbReference>
<dbReference type="STRING" id="1064592.G0VEJ3"/>
<feature type="domain" description="ML-like" evidence="10">
    <location>
        <begin position="27"/>
        <end position="167"/>
    </location>
</feature>
<evidence type="ECO:0000256" key="8">
    <source>
        <dbReference type="SAM" id="Phobius"/>
    </source>
</evidence>
<evidence type="ECO:0000256" key="3">
    <source>
        <dbReference type="ARBA" id="ARBA00022692"/>
    </source>
</evidence>
<accession>G0VEJ3</accession>
<feature type="signal peptide" evidence="9">
    <location>
        <begin position="1"/>
        <end position="25"/>
    </location>
</feature>
<evidence type="ECO:0000256" key="4">
    <source>
        <dbReference type="ARBA" id="ARBA00022729"/>
    </source>
</evidence>
<evidence type="ECO:0000259" key="10">
    <source>
        <dbReference type="SMART" id="SM01320"/>
    </source>
</evidence>
<dbReference type="GO" id="GO:0005783">
    <property type="term" value="C:endoplasmic reticulum"/>
    <property type="evidence" value="ECO:0007669"/>
    <property type="project" value="EnsemblFungi"/>
</dbReference>
<dbReference type="RefSeq" id="XP_003676345.1">
    <property type="nucleotide sequence ID" value="XM_003676297.1"/>
</dbReference>
<evidence type="ECO:0000256" key="5">
    <source>
        <dbReference type="ARBA" id="ARBA00022989"/>
    </source>
</evidence>
<name>G0VEJ3_NAUCA</name>
<feature type="region of interest" description="Disordered" evidence="7">
    <location>
        <begin position="765"/>
        <end position="801"/>
    </location>
</feature>
<dbReference type="InterPro" id="IPR010308">
    <property type="entry name" value="TRP_C"/>
</dbReference>
<feature type="region of interest" description="Disordered" evidence="7">
    <location>
        <begin position="658"/>
        <end position="751"/>
    </location>
</feature>
<dbReference type="PANTHER" id="PTHR31145:SF4">
    <property type="entry name" value="FLAVIN CARRIER PROTEIN 1-RELATED"/>
    <property type="match status" value="1"/>
</dbReference>
<feature type="chain" id="PRO_5003410452" description="ML-like domain-containing protein" evidence="9">
    <location>
        <begin position="26"/>
        <end position="818"/>
    </location>
</feature>